<geneLocation type="plasmid" evidence="7">
    <name>pFiD188</name>
</geneLocation>
<keyword evidence="4" id="KW-0812">Transmembrane</keyword>
<reference evidence="7" key="3">
    <citation type="journal article" date="2011" name="Annu. Rev. Phytopathol.">
        <title>A successful bacterial coup d'etat: how Rhodococcus fascians redirects plant development.</title>
        <authorList>
            <person name="Stes E."/>
            <person name="Vandeputte O.M."/>
            <person name="El Jaziri M."/>
            <person name="Holsters M."/>
            <person name="Vereecke D."/>
        </authorList>
    </citation>
    <scope>NUCLEOTIDE SEQUENCE</scope>
    <source>
        <strain evidence="7">D188</strain>
        <plasmid evidence="7">pFiD188</plasmid>
    </source>
</reference>
<dbReference type="PANTHER" id="PTHR43009:SF7">
    <property type="entry name" value="HOMOGENTISATE GERANYLGERANYLTRANSFERASE, CHLOROPLASTIC"/>
    <property type="match status" value="1"/>
</dbReference>
<protein>
    <submittedName>
        <fullName evidence="7">Putative UbiA prenyltransferase</fullName>
    </submittedName>
</protein>
<dbReference type="AlphaFoldDB" id="G8JYX5"/>
<comment type="subcellular location">
    <subcellularLocation>
        <location evidence="1">Membrane</location>
        <topology evidence="1">Multi-pass membrane protein</topology>
    </subcellularLocation>
</comment>
<reference evidence="7" key="4">
    <citation type="submission" date="2011-06" db="EMBL/GenBank/DDBJ databases">
        <authorList>
            <person name="Vereecke D.M."/>
        </authorList>
    </citation>
    <scope>NUCLEOTIDE SEQUENCE</scope>
    <source>
        <strain evidence="7">D188</strain>
        <plasmid evidence="7">pFiD188</plasmid>
    </source>
</reference>
<dbReference type="GO" id="GO:0016020">
    <property type="term" value="C:membrane"/>
    <property type="evidence" value="ECO:0007669"/>
    <property type="project" value="UniProtKB-SubCell"/>
</dbReference>
<evidence type="ECO:0000256" key="1">
    <source>
        <dbReference type="ARBA" id="ARBA00004141"/>
    </source>
</evidence>
<comment type="similarity">
    <text evidence="2">Belongs to the UbiA prenyltransferase family.</text>
</comment>
<evidence type="ECO:0000256" key="3">
    <source>
        <dbReference type="ARBA" id="ARBA00022679"/>
    </source>
</evidence>
<gene>
    <name evidence="7" type="ORF">pFi_110</name>
</gene>
<keyword evidence="3 7" id="KW-0808">Transferase</keyword>
<accession>G8JYX5</accession>
<evidence type="ECO:0000313" key="7">
    <source>
        <dbReference type="EMBL" id="AET25246.1"/>
    </source>
</evidence>
<dbReference type="Pfam" id="PF01040">
    <property type="entry name" value="UbiA"/>
    <property type="match status" value="1"/>
</dbReference>
<evidence type="ECO:0000256" key="6">
    <source>
        <dbReference type="ARBA" id="ARBA00023136"/>
    </source>
</evidence>
<evidence type="ECO:0000256" key="4">
    <source>
        <dbReference type="ARBA" id="ARBA00022692"/>
    </source>
</evidence>
<dbReference type="Gene3D" id="1.10.357.140">
    <property type="entry name" value="UbiA prenyltransferase"/>
    <property type="match status" value="1"/>
</dbReference>
<keyword evidence="7" id="KW-0614">Plasmid</keyword>
<keyword evidence="5" id="KW-1133">Transmembrane helix</keyword>
<name>G8JYX5_RHOFA</name>
<dbReference type="KEGG" id="rfa:A3L23_04974"/>
<dbReference type="GO" id="GO:0016765">
    <property type="term" value="F:transferase activity, transferring alkyl or aryl (other than methyl) groups"/>
    <property type="evidence" value="ECO:0007669"/>
    <property type="project" value="InterPro"/>
</dbReference>
<dbReference type="PANTHER" id="PTHR43009">
    <property type="entry name" value="HOMOGENTISATE SOLANESYLTRANSFERASE, CHLOROPLASTIC"/>
    <property type="match status" value="1"/>
</dbReference>
<reference evidence="7" key="2">
    <citation type="journal article" date="2010" name="Mol. Plant Microbe Interact.">
        <title>Rhodococcus fascians impacts plant development through the dynamic fas-mediated production of a cytokinin mix.</title>
        <authorList>
            <person name="Pertry I."/>
            <person name="Vaclavikova K."/>
            <person name="Gemrotova M."/>
            <person name="Spichal L."/>
            <person name="Galuszka P."/>
            <person name="Depuydt S."/>
            <person name="Temmerman W."/>
            <person name="Stes E."/>
            <person name="De Keyser A."/>
            <person name="Riefler M."/>
            <person name="Biondi S."/>
            <person name="Novak O."/>
            <person name="Schmulling T."/>
            <person name="Strnad M."/>
            <person name="Tarkowski P."/>
            <person name="Holsters M."/>
            <person name="Vereecke D."/>
        </authorList>
    </citation>
    <scope>NUCLEOTIDE SEQUENCE</scope>
    <source>
        <strain evidence="7">D188</strain>
        <plasmid evidence="7">pFiD188</plasmid>
    </source>
</reference>
<evidence type="ECO:0000256" key="5">
    <source>
        <dbReference type="ARBA" id="ARBA00022989"/>
    </source>
</evidence>
<dbReference type="PATRIC" id="fig|1051973.4.peg.5019"/>
<sequence>MEARPQVQGVYLLRFAVGIAGVSATAGPVGVGQLAAGALTWWAVVISTYLFNGVTDVLEDVANASQRPIARGELAVRTARWVSVATAITALLMAAVAGREMWCWTFAFLTLGWVYSAPPLAAKRWSLSSSVVIFGLGWASYAAGAAAGGGGFGRTEQVFCASMATWMALVGAVVKDLSDAHGDAIGGRRTLAAQRGLSSARRLAIFGTTVVGVCAPIASLLWAPLALFGTLPLTAGALWVMALCARANDYDLKARRCGYRAFMATQYAANLAMLGTLLVRAV</sequence>
<dbReference type="InterPro" id="IPR044878">
    <property type="entry name" value="UbiA_sf"/>
</dbReference>
<proteinExistence type="inferred from homology"/>
<dbReference type="EMBL" id="JN093097">
    <property type="protein sequence ID" value="AET25246.1"/>
    <property type="molecule type" value="Genomic_DNA"/>
</dbReference>
<keyword evidence="6" id="KW-0472">Membrane</keyword>
<evidence type="ECO:0000256" key="2">
    <source>
        <dbReference type="ARBA" id="ARBA00005985"/>
    </source>
</evidence>
<reference evidence="7" key="5">
    <citation type="journal article" date="2012" name="Mol. Plant Microbe Interact.">
        <title>pFiD188, the linear virulence plasmid of Rhodococcus fascians D188.</title>
        <authorList>
            <person name="Francis I."/>
            <person name="De Keyser A."/>
            <person name="De Backer P."/>
            <person name="Simon-Mateo C."/>
            <person name="Kalkus J."/>
            <person name="Pertry I."/>
            <person name="Ardiles-Diaz W."/>
            <person name="De Rycke R."/>
            <person name="Vandeputte O.M."/>
            <person name="El Jaziri M."/>
            <person name="Holsters M."/>
            <person name="Vereecke D."/>
        </authorList>
    </citation>
    <scope>NUCLEOTIDE SEQUENCE</scope>
    <source>
        <strain evidence="7">D188</strain>
        <plasmid evidence="7">pFiD188</plasmid>
    </source>
</reference>
<reference evidence="7" key="1">
    <citation type="journal article" date="2009" name="Proc. Natl. Acad. Sci. U.S.A.">
        <title>Identification of Rhodococcus fascians cytokinins and their modus operandi to reshape the plant.</title>
        <authorList>
            <person name="Pertry I."/>
            <person name="Vaclavikova K."/>
            <person name="Depuydt S."/>
            <person name="Galuszka P."/>
            <person name="Spichal L."/>
            <person name="Temmerman W."/>
            <person name="Stes E."/>
            <person name="Schmulling T."/>
            <person name="Kakimoto T."/>
            <person name="Van Montagu M.C."/>
            <person name="Strnad M."/>
            <person name="Holsters M."/>
            <person name="Tarkowski P."/>
            <person name="Vereecke D."/>
        </authorList>
    </citation>
    <scope>NUCLEOTIDE SEQUENCE</scope>
    <source>
        <strain evidence="7">D188</strain>
        <plasmid evidence="7">pFiD188</plasmid>
    </source>
</reference>
<dbReference type="InterPro" id="IPR000537">
    <property type="entry name" value="UbiA_prenyltransferase"/>
</dbReference>
<organism evidence="7">
    <name type="scientific">Rhodococcoides fascians D188</name>
    <dbReference type="NCBI Taxonomy" id="1051973"/>
    <lineage>
        <taxon>Bacteria</taxon>
        <taxon>Bacillati</taxon>
        <taxon>Actinomycetota</taxon>
        <taxon>Actinomycetes</taxon>
        <taxon>Mycobacteriales</taxon>
        <taxon>Nocardiaceae</taxon>
        <taxon>Rhodococcoides</taxon>
    </lineage>
</organism>